<organism evidence="13">
    <name type="scientific">Rhizopus microsporus var. microsporus</name>
    <dbReference type="NCBI Taxonomy" id="86635"/>
    <lineage>
        <taxon>Eukaryota</taxon>
        <taxon>Fungi</taxon>
        <taxon>Fungi incertae sedis</taxon>
        <taxon>Mucoromycota</taxon>
        <taxon>Mucoromycotina</taxon>
        <taxon>Mucoromycetes</taxon>
        <taxon>Mucorales</taxon>
        <taxon>Mucorineae</taxon>
        <taxon>Rhizopodaceae</taxon>
        <taxon>Rhizopus</taxon>
    </lineage>
</organism>
<dbReference type="PANTHER" id="PTHR10643:SF2">
    <property type="entry name" value="KINETOCHORE PROTEIN NDC80 HOMOLOG"/>
    <property type="match status" value="1"/>
</dbReference>
<accession>A0A1X0R5B6</accession>
<evidence type="ECO:0000256" key="11">
    <source>
        <dbReference type="SAM" id="Coils"/>
    </source>
</evidence>
<evidence type="ECO:0000256" key="6">
    <source>
        <dbReference type="ARBA" id="ARBA00023054"/>
    </source>
</evidence>
<evidence type="ECO:0000256" key="1">
    <source>
        <dbReference type="ARBA" id="ARBA00007050"/>
    </source>
</evidence>
<proteinExistence type="inferred from homology"/>
<dbReference type="GO" id="GO:0051301">
    <property type="term" value="P:cell division"/>
    <property type="evidence" value="ECO:0007669"/>
    <property type="project" value="UniProtKB-UniRule"/>
</dbReference>
<dbReference type="EMBL" id="KV921908">
    <property type="protein sequence ID" value="ORE07230.1"/>
    <property type="molecule type" value="Genomic_DNA"/>
</dbReference>
<feature type="coiled-coil region" evidence="11">
    <location>
        <begin position="541"/>
        <end position="568"/>
    </location>
</feature>
<evidence type="ECO:0000259" key="12">
    <source>
        <dbReference type="Pfam" id="PF03801"/>
    </source>
</evidence>
<evidence type="ECO:0000256" key="10">
    <source>
        <dbReference type="RuleBase" id="RU368072"/>
    </source>
</evidence>
<feature type="coiled-coil region" evidence="11">
    <location>
        <begin position="266"/>
        <end position="304"/>
    </location>
</feature>
<evidence type="ECO:0000256" key="5">
    <source>
        <dbReference type="ARBA" id="ARBA00022838"/>
    </source>
</evidence>
<dbReference type="GO" id="GO:0031262">
    <property type="term" value="C:Ndc80 complex"/>
    <property type="evidence" value="ECO:0007669"/>
    <property type="project" value="UniProtKB-UniRule"/>
</dbReference>
<dbReference type="Pfam" id="PF03801">
    <property type="entry name" value="Ndc80_HEC"/>
    <property type="match status" value="1"/>
</dbReference>
<reference evidence="13" key="1">
    <citation type="journal article" date="2016" name="Proc. Natl. Acad. Sci. U.S.A.">
        <title>Lipid metabolic changes in an early divergent fungus govern the establishment of a mutualistic symbiosis with endobacteria.</title>
        <authorList>
            <person name="Lastovetsky O.A."/>
            <person name="Gaspar M.L."/>
            <person name="Mondo S.J."/>
            <person name="LaButti K.M."/>
            <person name="Sandor L."/>
            <person name="Grigoriev I.V."/>
            <person name="Henry S.A."/>
            <person name="Pawlowska T.E."/>
        </authorList>
    </citation>
    <scope>NUCLEOTIDE SEQUENCE [LARGE SCALE GENOMIC DNA]</scope>
    <source>
        <strain evidence="13">ATCC 52814</strain>
    </source>
</reference>
<dbReference type="Proteomes" id="UP000242414">
    <property type="component" value="Unassembled WGS sequence"/>
</dbReference>
<keyword evidence="4 10" id="KW-0498">Mitosis</keyword>
<feature type="coiled-coil region" evidence="11">
    <location>
        <begin position="350"/>
        <end position="429"/>
    </location>
</feature>
<keyword evidence="3 10" id="KW-0132">Cell division</keyword>
<dbReference type="InterPro" id="IPR005550">
    <property type="entry name" value="Kinetochore_Ndc80"/>
</dbReference>
<comment type="function">
    <text evidence="10">Acts as a component of the essential kinetochore-associated NDC80 complex, which is required for chromosome segregation and spindle checkpoint activity.</text>
</comment>
<dbReference type="OrthoDB" id="7459479at2759"/>
<dbReference type="GO" id="GO:0005634">
    <property type="term" value="C:nucleus"/>
    <property type="evidence" value="ECO:0007669"/>
    <property type="project" value="UniProtKB-SubCell"/>
</dbReference>
<comment type="subcellular location">
    <subcellularLocation>
        <location evidence="10">Chromosome</location>
        <location evidence="10">Centromere</location>
        <location evidence="10">Kinetochore</location>
    </subcellularLocation>
    <subcellularLocation>
        <location evidence="10">Nucleus</location>
    </subcellularLocation>
</comment>
<gene>
    <name evidence="13" type="ORF">BCV72DRAFT_227110</name>
</gene>
<name>A0A1X0R5B6_RHIZD</name>
<evidence type="ECO:0000256" key="9">
    <source>
        <dbReference type="ARBA" id="ARBA00023328"/>
    </source>
</evidence>
<keyword evidence="7 10" id="KW-0539">Nucleus</keyword>
<dbReference type="InterPro" id="IPR038273">
    <property type="entry name" value="Ndc80_sf"/>
</dbReference>
<dbReference type="InterPro" id="IPR055260">
    <property type="entry name" value="Ndc80_CH"/>
</dbReference>
<dbReference type="GO" id="GO:0051315">
    <property type="term" value="P:attachment of mitotic spindle microtubules to kinetochore"/>
    <property type="evidence" value="ECO:0007669"/>
    <property type="project" value="UniProtKB-UniRule"/>
</dbReference>
<keyword evidence="2 10" id="KW-0158">Chromosome</keyword>
<comment type="similarity">
    <text evidence="1 10">Belongs to the NDC80/HEC1 family.</text>
</comment>
<feature type="domain" description="Kinetochore protein Ndc80 CH" evidence="12">
    <location>
        <begin position="91"/>
        <end position="217"/>
    </location>
</feature>
<evidence type="ECO:0000256" key="7">
    <source>
        <dbReference type="ARBA" id="ARBA00023242"/>
    </source>
</evidence>
<dbReference type="VEuPathDB" id="FungiDB:BCV72DRAFT_227110"/>
<keyword evidence="6 11" id="KW-0175">Coiled coil</keyword>
<sequence>MSFGVESSQKRQSIDTLLETSNKIRRLSSNTAYRMSFFLDNLPSPDQYLNEHTSALHDFEDYRSIVSSQTSLLSEGGPSPFITRFNQTSTDAPHERKPLYDLKPFKDLDQQKVYISKISSYLFQTEYAKDLPSIRRSLRAFTTNEFHNMVKHLLRRFDPHLEVGRNFHEELPRVLKSIHCPLADMITPKGLLSIGAPHLYPISLALLHWLTESCELIHEHVGDNEDDGSVENNMFDENYFNWIFFIYACRAYAEEMSGGRDLIESNKELEDALNATDAMVDEMEEKSKRNSKKLLEELNQYNKDHPSLAHLKKTNTDLKSDIEKFNAYCEMKQKKIEKSQALGLRSEKQIQGFERELKKIETEIEQIKEALTSKGLTIEKINAIVEENKTISTEYTKIQKRLQDLQKQYEAKKEKNDEVLNEIETLISEHNTLISKLAAIPDIDIQEDQLKITFDPTADDPNKDFPVDYESRTIPKLNDIFDLLSKRLLDITKKNSNLREELEAIDKKILDIQNSRHLDQQIVERRRHELEEREFMWRKEHDETTMALEKEEKAMQEKERQISLELENARMKLYDTKLKASEARIQAERRRHELNETYASFVRQLKHALEEIDQRAEGYLVAVKKEESVAKEVMLDI</sequence>
<dbReference type="Gene3D" id="1.10.418.30">
    <property type="entry name" value="Ncd80 complex, Ncd80 subunit"/>
    <property type="match status" value="1"/>
</dbReference>
<dbReference type="PANTHER" id="PTHR10643">
    <property type="entry name" value="KINETOCHORE PROTEIN NDC80"/>
    <property type="match status" value="1"/>
</dbReference>
<comment type="subunit">
    <text evidence="10">Component of the NDC80 complex.</text>
</comment>
<evidence type="ECO:0000313" key="13">
    <source>
        <dbReference type="EMBL" id="ORE07230.1"/>
    </source>
</evidence>
<keyword evidence="8 10" id="KW-0131">Cell cycle</keyword>
<evidence type="ECO:0000256" key="3">
    <source>
        <dbReference type="ARBA" id="ARBA00022618"/>
    </source>
</evidence>
<keyword evidence="9 10" id="KW-0137">Centromere</keyword>
<dbReference type="AlphaFoldDB" id="A0A1X0R5B6"/>
<evidence type="ECO:0000256" key="4">
    <source>
        <dbReference type="ARBA" id="ARBA00022776"/>
    </source>
</evidence>
<evidence type="ECO:0000256" key="2">
    <source>
        <dbReference type="ARBA" id="ARBA00022454"/>
    </source>
</evidence>
<evidence type="ECO:0000256" key="8">
    <source>
        <dbReference type="ARBA" id="ARBA00023306"/>
    </source>
</evidence>
<protein>
    <recommendedName>
        <fullName evidence="10">Kinetochore protein NDC80</fullName>
    </recommendedName>
</protein>
<keyword evidence="5 10" id="KW-0995">Kinetochore</keyword>
<feature type="coiled-coil region" evidence="11">
    <location>
        <begin position="488"/>
        <end position="515"/>
    </location>
</feature>